<dbReference type="EMBL" id="LXEN01000042">
    <property type="protein sequence ID" value="OAT34697.1"/>
    <property type="molecule type" value="Genomic_DNA"/>
</dbReference>
<name>A0A198GB89_9GAMM</name>
<accession>A0A198GB89</accession>
<proteinExistence type="predicted"/>
<reference evidence="1 2" key="1">
    <citation type="submission" date="2016-04" db="EMBL/GenBank/DDBJ databases">
        <title>ATOL: Assembling a taxonomically balanced genome-scale reconstruction of the evolutionary history of the Enterobacteriaceae.</title>
        <authorList>
            <person name="Plunkett G.III."/>
            <person name="Neeno-Eckwall E.C."/>
            <person name="Glasner J.D."/>
            <person name="Perna N.T."/>
        </authorList>
    </citation>
    <scope>NUCLEOTIDE SEQUENCE [LARGE SCALE GENOMIC DNA]</scope>
    <source>
        <strain evidence="1 2">ATCC 19692</strain>
    </source>
</reference>
<dbReference type="CDD" id="cd14789">
    <property type="entry name" value="Tiki"/>
    <property type="match status" value="1"/>
</dbReference>
<dbReference type="OrthoDB" id="357294at2"/>
<dbReference type="STRING" id="1354337.M983_1012"/>
<dbReference type="Proteomes" id="UP000094023">
    <property type="component" value="Unassembled WGS sequence"/>
</dbReference>
<evidence type="ECO:0000313" key="1">
    <source>
        <dbReference type="EMBL" id="OAT34697.1"/>
    </source>
</evidence>
<dbReference type="PANTHER" id="PTHR40590:SF1">
    <property type="entry name" value="CYTOPLASMIC PROTEIN"/>
    <property type="match status" value="1"/>
</dbReference>
<dbReference type="InterPro" id="IPR002816">
    <property type="entry name" value="TraB/PrgY/GumN_fam"/>
</dbReference>
<dbReference type="RefSeq" id="WP_066748029.1">
    <property type="nucleotide sequence ID" value="NZ_LXEN01000042.1"/>
</dbReference>
<keyword evidence="2" id="KW-1185">Reference proteome</keyword>
<evidence type="ECO:0008006" key="3">
    <source>
        <dbReference type="Google" id="ProtNLM"/>
    </source>
</evidence>
<dbReference type="Pfam" id="PF01963">
    <property type="entry name" value="TraB_PrgY_gumN"/>
    <property type="match status" value="1"/>
</dbReference>
<dbReference type="PANTHER" id="PTHR40590">
    <property type="entry name" value="CYTOPLASMIC PROTEIN-RELATED"/>
    <property type="match status" value="1"/>
</dbReference>
<dbReference type="AlphaFoldDB" id="A0A198GB89"/>
<sequence>MTGIVHQIKKWIGSKKITHYPYPAVDITLPNNISLHLVGSIHLGTPTMSPLSDKLLAEIKHAEAIIVEADISTDTQPFVQEALERDILENRINEHLLTHISQILDELNIPLFQINNKPLWQIALILQSTQAMQLGLQPQYGIDYQTLLFAHEQEKKVIELEGINAQVELLLNLPNDGQQLLEDTLNYWHDNARTLQIMINWWLNYNSKEKQPPLPNTFSQAVFDVLMESRNKKWVKTLSNLPAGRYVVIVGALHLFGEGNIIERLTHHA</sequence>
<protein>
    <recommendedName>
        <fullName evidence="3">Ligase</fullName>
    </recommendedName>
</protein>
<evidence type="ECO:0000313" key="2">
    <source>
        <dbReference type="Proteomes" id="UP000094023"/>
    </source>
</evidence>
<organism evidence="1 2">
    <name type="scientific">Proteus myxofaciens ATCC 19692</name>
    <dbReference type="NCBI Taxonomy" id="1354337"/>
    <lineage>
        <taxon>Bacteria</taxon>
        <taxon>Pseudomonadati</taxon>
        <taxon>Pseudomonadota</taxon>
        <taxon>Gammaproteobacteria</taxon>
        <taxon>Enterobacterales</taxon>
        <taxon>Morganellaceae</taxon>
        <taxon>Proteus</taxon>
    </lineage>
</organism>
<gene>
    <name evidence="1" type="ORF">M983_1012</name>
</gene>
<comment type="caution">
    <text evidence="1">The sequence shown here is derived from an EMBL/GenBank/DDBJ whole genome shotgun (WGS) entry which is preliminary data.</text>
</comment>
<dbReference type="InterPro" id="IPR047111">
    <property type="entry name" value="YbaP-like"/>
</dbReference>
<dbReference type="PATRIC" id="fig|1354337.4.peg.1031"/>